<dbReference type="GO" id="GO:0016020">
    <property type="term" value="C:membrane"/>
    <property type="evidence" value="ECO:0007669"/>
    <property type="project" value="UniProtKB-UniRule"/>
</dbReference>
<accession>A0A1V0BGZ5</accession>
<keyword evidence="1" id="KW-0472">Membrane</keyword>
<dbReference type="Gene3D" id="3.30.1330.60">
    <property type="entry name" value="OmpA-like domain"/>
    <property type="match status" value="1"/>
</dbReference>
<keyword evidence="7" id="KW-1185">Reference proteome</keyword>
<dbReference type="AlphaFoldDB" id="A0A0W7YUV4"/>
<evidence type="ECO:0000313" key="7">
    <source>
        <dbReference type="Proteomes" id="UP000053300"/>
    </source>
</evidence>
<dbReference type="OrthoDB" id="8526920at2"/>
<reference evidence="5 8" key="2">
    <citation type="submission" date="2017-03" db="EMBL/GenBank/DDBJ databases">
        <title>Rapid Whole Genome Sequencing of Comamonas kerstersii Causing Continuous ambulatory Peritoneal Dialysis-Associated Peritonitis.</title>
        <authorList>
            <person name="Zheng B."/>
        </authorList>
    </citation>
    <scope>NUCLEOTIDE SEQUENCE [LARGE SCALE GENOMIC DNA]</scope>
    <source>
        <strain evidence="5 8">8943</strain>
    </source>
</reference>
<dbReference type="InterPro" id="IPR036737">
    <property type="entry name" value="OmpA-like_sf"/>
</dbReference>
<evidence type="ECO:0000313" key="8">
    <source>
        <dbReference type="Proteomes" id="UP000242792"/>
    </source>
</evidence>
<feature type="region of interest" description="Disordered" evidence="2">
    <location>
        <begin position="37"/>
        <end position="58"/>
    </location>
</feature>
<dbReference type="SUPFAM" id="SSF103088">
    <property type="entry name" value="OmpA-like"/>
    <property type="match status" value="1"/>
</dbReference>
<protein>
    <recommendedName>
        <fullName evidence="4">OmpA-like domain-containing protein</fullName>
    </recommendedName>
</protein>
<evidence type="ECO:0000256" key="1">
    <source>
        <dbReference type="PROSITE-ProRule" id="PRU00473"/>
    </source>
</evidence>
<proteinExistence type="predicted"/>
<evidence type="ECO:0000256" key="3">
    <source>
        <dbReference type="SAM" id="SignalP"/>
    </source>
</evidence>
<feature type="domain" description="OmpA-like" evidence="4">
    <location>
        <begin position="76"/>
        <end position="184"/>
    </location>
</feature>
<dbReference type="RefSeq" id="WP_054065295.1">
    <property type="nucleotide sequence ID" value="NZ_CATYED010000010.1"/>
</dbReference>
<evidence type="ECO:0000313" key="5">
    <source>
        <dbReference type="EMBL" id="AQZ99141.1"/>
    </source>
</evidence>
<dbReference type="InterPro" id="IPR006665">
    <property type="entry name" value="OmpA-like"/>
</dbReference>
<evidence type="ECO:0000256" key="2">
    <source>
        <dbReference type="SAM" id="MobiDB-lite"/>
    </source>
</evidence>
<sequence length="184" mass="19451">MSQFSAAAHPPLLPLAAFAAGIAMLVAFSVEADASSDSPSASAASSTETLQQAGLSPHAYEPPSLAPSAVVQAGTPAYRVEQDKVKFFFAASRAELRETADQGLKAIADAWRDGHKIQIAGFHDQTGNPMLNTALAKKRALEVQKRLIDLGVPASVMQMNKPAVSKDTLDLAEARRVEVSLLKK</sequence>
<accession>A0A0W7YUV4</accession>
<feature type="chain" id="PRO_5033727893" description="OmpA-like domain-containing protein" evidence="3">
    <location>
        <begin position="20"/>
        <end position="184"/>
    </location>
</feature>
<reference evidence="6 7" key="1">
    <citation type="submission" date="2015-12" db="EMBL/GenBank/DDBJ databases">
        <title>Complete genome sequence of a multi-drug resistant strain Acidovorax sp. 12322-1.</title>
        <authorList>
            <person name="Ming D."/>
            <person name="Wang M."/>
            <person name="Hu S."/>
            <person name="Zhou Y."/>
            <person name="Jiang T."/>
        </authorList>
    </citation>
    <scope>NUCLEOTIDE SEQUENCE [LARGE SCALE GENOMIC DNA]</scope>
    <source>
        <strain evidence="6 7">12322-1</strain>
    </source>
</reference>
<dbReference type="GeneID" id="83040359"/>
<dbReference type="Proteomes" id="UP000242792">
    <property type="component" value="Chromosome"/>
</dbReference>
<dbReference type="EMBL" id="LPXH01000038">
    <property type="protein sequence ID" value="KUF38866.1"/>
    <property type="molecule type" value="Genomic_DNA"/>
</dbReference>
<dbReference type="KEGG" id="cke:B5M06_13640"/>
<dbReference type="Proteomes" id="UP000053300">
    <property type="component" value="Unassembled WGS sequence"/>
</dbReference>
<accession>A0A1V3TGZ4</accession>
<dbReference type="Pfam" id="PF00691">
    <property type="entry name" value="OmpA"/>
    <property type="match status" value="1"/>
</dbReference>
<evidence type="ECO:0000313" key="6">
    <source>
        <dbReference type="EMBL" id="KUF38866.1"/>
    </source>
</evidence>
<feature type="signal peptide" evidence="3">
    <location>
        <begin position="1"/>
        <end position="19"/>
    </location>
</feature>
<name>A0A0W7YUV4_9BURK</name>
<keyword evidence="3" id="KW-0732">Signal</keyword>
<feature type="compositionally biased region" description="Low complexity" evidence="2">
    <location>
        <begin position="37"/>
        <end position="46"/>
    </location>
</feature>
<dbReference type="EMBL" id="CP020121">
    <property type="protein sequence ID" value="AQZ99141.1"/>
    <property type="molecule type" value="Genomic_DNA"/>
</dbReference>
<evidence type="ECO:0000259" key="4">
    <source>
        <dbReference type="PROSITE" id="PS51123"/>
    </source>
</evidence>
<dbReference type="PROSITE" id="PS51123">
    <property type="entry name" value="OMPA_2"/>
    <property type="match status" value="1"/>
</dbReference>
<gene>
    <name evidence="6" type="ORF">AS359_08270</name>
    <name evidence="5" type="ORF">B5M06_13640</name>
</gene>
<organism evidence="6 7">
    <name type="scientific">Comamonas kerstersii</name>
    <dbReference type="NCBI Taxonomy" id="225992"/>
    <lineage>
        <taxon>Bacteria</taxon>
        <taxon>Pseudomonadati</taxon>
        <taxon>Pseudomonadota</taxon>
        <taxon>Betaproteobacteria</taxon>
        <taxon>Burkholderiales</taxon>
        <taxon>Comamonadaceae</taxon>
        <taxon>Comamonas</taxon>
    </lineage>
</organism>
<dbReference type="STRING" id="225992.B5M06_13640"/>